<keyword evidence="5" id="KW-0106">Calcium</keyword>
<keyword evidence="4" id="KW-0479">Metal-binding</keyword>
<feature type="signal peptide" evidence="7">
    <location>
        <begin position="1"/>
        <end position="26"/>
    </location>
</feature>
<evidence type="ECO:0000256" key="7">
    <source>
        <dbReference type="SAM" id="SignalP"/>
    </source>
</evidence>
<evidence type="ECO:0000256" key="5">
    <source>
        <dbReference type="ARBA" id="ARBA00022837"/>
    </source>
</evidence>
<dbReference type="Pfam" id="PF05567">
    <property type="entry name" value="T4P_PilY1"/>
    <property type="match status" value="1"/>
</dbReference>
<dbReference type="AlphaFoldDB" id="A0A6L6PJS8"/>
<evidence type="ECO:0000259" key="8">
    <source>
        <dbReference type="Pfam" id="PF05567"/>
    </source>
</evidence>
<gene>
    <name evidence="9" type="ORF">GM676_17405</name>
</gene>
<reference evidence="9 10" key="1">
    <citation type="submission" date="2019-11" db="EMBL/GenBank/DDBJ databases">
        <title>Type strains purchased from KCTC, JCM and DSMZ.</title>
        <authorList>
            <person name="Lu H."/>
        </authorList>
    </citation>
    <scope>NUCLEOTIDE SEQUENCE [LARGE SCALE GENOMIC DNA]</scope>
    <source>
        <strain evidence="9 10">KCTC 22382</strain>
    </source>
</reference>
<dbReference type="OrthoDB" id="7156875at2"/>
<accession>A0A6L6PJS8</accession>
<evidence type="ECO:0000256" key="4">
    <source>
        <dbReference type="ARBA" id="ARBA00022723"/>
    </source>
</evidence>
<evidence type="ECO:0000256" key="6">
    <source>
        <dbReference type="ARBA" id="ARBA00023263"/>
    </source>
</evidence>
<feature type="domain" description="PilY1 beta-propeller" evidence="8">
    <location>
        <begin position="210"/>
        <end position="484"/>
    </location>
</feature>
<evidence type="ECO:0000313" key="10">
    <source>
        <dbReference type="Proteomes" id="UP000475582"/>
    </source>
</evidence>
<feature type="chain" id="PRO_5026800826" evidence="7">
    <location>
        <begin position="27"/>
        <end position="661"/>
    </location>
</feature>
<dbReference type="InterPro" id="IPR008707">
    <property type="entry name" value="B-propeller_PilY1"/>
</dbReference>
<dbReference type="Proteomes" id="UP000475582">
    <property type="component" value="Unassembled WGS sequence"/>
</dbReference>
<dbReference type="EMBL" id="WNKY01000018">
    <property type="protein sequence ID" value="MTV39348.1"/>
    <property type="molecule type" value="Genomic_DNA"/>
</dbReference>
<comment type="caution">
    <text evidence="9">The sequence shown here is derived from an EMBL/GenBank/DDBJ whole genome shotgun (WGS) entry which is preliminary data.</text>
</comment>
<dbReference type="GO" id="GO:0046872">
    <property type="term" value="F:metal ion binding"/>
    <property type="evidence" value="ECO:0007669"/>
    <property type="project" value="UniProtKB-KW"/>
</dbReference>
<comment type="similarity">
    <text evidence="2">Belongs to the PilY1 family.</text>
</comment>
<keyword evidence="3" id="KW-1029">Fimbrium biogenesis</keyword>
<evidence type="ECO:0000256" key="2">
    <source>
        <dbReference type="ARBA" id="ARBA00008387"/>
    </source>
</evidence>
<comment type="subcellular location">
    <subcellularLocation>
        <location evidence="1">Fimbrium</location>
    </subcellularLocation>
</comment>
<sequence length="661" mass="69740">MIAAGGVSAARLVAAGLVALSICAAAALRAEPPGLAIDSWPVAAVCRPGAPGSAARAGEASGLALLRPAASPASGSGGDLYQATMDMADWGGHFSRYRLPAAVGGASAVAWDAGALLTGTATSPPIPAPERRQIYTAIVQPDGALTTIPFQWPALSVAQQTLLDLEDHAGEQRLAYLRGDRSLEGIQFRRRGSILGDAVHSTPVHVAPPDRAATVYLGANDGMLHAFDASSGIELFAYVPDAVMAGLPRLTDPVYVHRAYVDGPASAGQASIDGGTRTILLSAMGGGAPGVFALDVTDPAHFADGLGALWEFTSRDDPLMGNVTTLPQIARVHTRRDVYRHFAIVASGINRGGPGALFLLALDKPRDQGWRLNGNYFRIRTPASDALSAPVLLNDSDGALRYAYAGDLQGNLWRFDFSGSAPWTKTLLFVARDAEGHRQPITQTPLLAYANLRGYMVMFGTGRLIERADRAATARQSYYAIIDSLQSPPDIITGRHQLTQRFLDGSDGRMAPGSKGWYIDFTQPGERSVNTGVLADGAVLFNTVLPGADVCSATRSRSYVLNVITGLPDEGSVTTASTHDAPITGLMLPDYVPTPMLLPQSVTRSGPDAIGRVRQEKTYAVVQAGSGGALTVSGSMTATRRTGRLSWREIVNWRELHEAAK</sequence>
<name>A0A6L6PJS8_9BURK</name>
<dbReference type="InterPro" id="IPR011047">
    <property type="entry name" value="Quinoprotein_ADH-like_sf"/>
</dbReference>
<dbReference type="RefSeq" id="WP_155465012.1">
    <property type="nucleotide sequence ID" value="NZ_WNKY01000018.1"/>
</dbReference>
<proteinExistence type="inferred from homology"/>
<evidence type="ECO:0000313" key="9">
    <source>
        <dbReference type="EMBL" id="MTV39348.1"/>
    </source>
</evidence>
<keyword evidence="6" id="KW-0281">Fimbrium</keyword>
<protein>
    <submittedName>
        <fullName evidence="9">Pilus assembly protein PilY</fullName>
    </submittedName>
</protein>
<keyword evidence="10" id="KW-1185">Reference proteome</keyword>
<dbReference type="SUPFAM" id="SSF50998">
    <property type="entry name" value="Quinoprotein alcohol dehydrogenase-like"/>
    <property type="match status" value="1"/>
</dbReference>
<dbReference type="GO" id="GO:0009289">
    <property type="term" value="C:pilus"/>
    <property type="evidence" value="ECO:0007669"/>
    <property type="project" value="UniProtKB-SubCell"/>
</dbReference>
<evidence type="ECO:0000256" key="3">
    <source>
        <dbReference type="ARBA" id="ARBA00022558"/>
    </source>
</evidence>
<organism evidence="9 10">
    <name type="scientific">Duganella radicis</name>
    <dbReference type="NCBI Taxonomy" id="551988"/>
    <lineage>
        <taxon>Bacteria</taxon>
        <taxon>Pseudomonadati</taxon>
        <taxon>Pseudomonadota</taxon>
        <taxon>Betaproteobacteria</taxon>
        <taxon>Burkholderiales</taxon>
        <taxon>Oxalobacteraceae</taxon>
        <taxon>Telluria group</taxon>
        <taxon>Duganella</taxon>
    </lineage>
</organism>
<evidence type="ECO:0000256" key="1">
    <source>
        <dbReference type="ARBA" id="ARBA00004561"/>
    </source>
</evidence>
<keyword evidence="7" id="KW-0732">Signal</keyword>